<dbReference type="AlphaFoldDB" id="A0A9X2AFD0"/>
<dbReference type="Pfam" id="PF00849">
    <property type="entry name" value="PseudoU_synth_2"/>
    <property type="match status" value="1"/>
</dbReference>
<dbReference type="RefSeq" id="WP_241715853.1">
    <property type="nucleotide sequence ID" value="NZ_JALBUF010000011.1"/>
</dbReference>
<evidence type="ECO:0000313" key="8">
    <source>
        <dbReference type="Proteomes" id="UP001139263"/>
    </source>
</evidence>
<dbReference type="InterPro" id="IPR006224">
    <property type="entry name" value="PsdUridine_synth_RluA-like_CS"/>
</dbReference>
<gene>
    <name evidence="7" type="ORF">MM817_02597</name>
</gene>
<dbReference type="PROSITE" id="PS50889">
    <property type="entry name" value="S4"/>
    <property type="match status" value="1"/>
</dbReference>
<dbReference type="PANTHER" id="PTHR21600:SF35">
    <property type="entry name" value="PSEUDOURIDINE SYNTHASE"/>
    <property type="match status" value="1"/>
</dbReference>
<dbReference type="Proteomes" id="UP001139263">
    <property type="component" value="Unassembled WGS sequence"/>
</dbReference>
<dbReference type="GO" id="GO:0003723">
    <property type="term" value="F:RNA binding"/>
    <property type="evidence" value="ECO:0007669"/>
    <property type="project" value="UniProtKB-KW"/>
</dbReference>
<evidence type="ECO:0000256" key="5">
    <source>
        <dbReference type="RuleBase" id="RU362028"/>
    </source>
</evidence>
<evidence type="ECO:0000313" key="7">
    <source>
        <dbReference type="EMBL" id="MCI0184302.1"/>
    </source>
</evidence>
<evidence type="ECO:0000256" key="2">
    <source>
        <dbReference type="ARBA" id="ARBA00010876"/>
    </source>
</evidence>
<dbReference type="NCBIfam" id="TIGR00005">
    <property type="entry name" value="rluA_subfam"/>
    <property type="match status" value="1"/>
</dbReference>
<dbReference type="GO" id="GO:0009982">
    <property type="term" value="F:pseudouridine synthase activity"/>
    <property type="evidence" value="ECO:0007669"/>
    <property type="project" value="InterPro"/>
</dbReference>
<keyword evidence="5" id="KW-0413">Isomerase</keyword>
<dbReference type="GO" id="GO:0000455">
    <property type="term" value="P:enzyme-directed rRNA pseudouridine synthesis"/>
    <property type="evidence" value="ECO:0007669"/>
    <property type="project" value="TreeGrafter"/>
</dbReference>
<reference evidence="7" key="1">
    <citation type="submission" date="2022-03" db="EMBL/GenBank/DDBJ databases">
        <title>Draft Genome Sequence of Firmicute Strain S0AB, a Heterotrophic Iron/Sulfur-Oxidizing Extreme Acidophile.</title>
        <authorList>
            <person name="Vergara E."/>
            <person name="Pakostova E."/>
            <person name="Johnson D.B."/>
            <person name="Holmes D.S."/>
        </authorList>
    </citation>
    <scope>NUCLEOTIDE SEQUENCE</scope>
    <source>
        <strain evidence="7">S0AB</strain>
    </source>
</reference>
<keyword evidence="4" id="KW-0694">RNA-binding</keyword>
<evidence type="ECO:0000256" key="4">
    <source>
        <dbReference type="PROSITE-ProRule" id="PRU00182"/>
    </source>
</evidence>
<accession>A0A9X2AFD0</accession>
<dbReference type="InterPro" id="IPR006145">
    <property type="entry name" value="PsdUridine_synth_RsuA/RluA"/>
</dbReference>
<dbReference type="InterPro" id="IPR006225">
    <property type="entry name" value="PsdUridine_synth_RluC/D"/>
</dbReference>
<dbReference type="InterPro" id="IPR020103">
    <property type="entry name" value="PsdUridine_synth_cat_dom_sf"/>
</dbReference>
<comment type="catalytic activity">
    <reaction evidence="1 5">
        <text>a uridine in RNA = a pseudouridine in RNA</text>
        <dbReference type="Rhea" id="RHEA:48348"/>
        <dbReference type="Rhea" id="RHEA-COMP:12068"/>
        <dbReference type="Rhea" id="RHEA-COMP:12069"/>
        <dbReference type="ChEBI" id="CHEBI:65314"/>
        <dbReference type="ChEBI" id="CHEBI:65315"/>
    </reaction>
</comment>
<organism evidence="7 8">
    <name type="scientific">Sulfoacidibacillus ferrooxidans</name>
    <dbReference type="NCBI Taxonomy" id="2005001"/>
    <lineage>
        <taxon>Bacteria</taxon>
        <taxon>Bacillati</taxon>
        <taxon>Bacillota</taxon>
        <taxon>Bacilli</taxon>
        <taxon>Bacillales</taxon>
        <taxon>Alicyclobacillaceae</taxon>
        <taxon>Sulfoacidibacillus</taxon>
    </lineage>
</organism>
<dbReference type="EC" id="5.4.99.-" evidence="5"/>
<dbReference type="CDD" id="cd02869">
    <property type="entry name" value="PseudoU_synth_RluA_like"/>
    <property type="match status" value="1"/>
</dbReference>
<evidence type="ECO:0000256" key="1">
    <source>
        <dbReference type="ARBA" id="ARBA00000073"/>
    </source>
</evidence>
<name>A0A9X2AFD0_9BACL</name>
<comment type="similarity">
    <text evidence="2 5">Belongs to the pseudouridine synthase RluA family.</text>
</comment>
<protein>
    <recommendedName>
        <fullName evidence="5">Pseudouridine synthase</fullName>
        <ecNumber evidence="5">5.4.99.-</ecNumber>
    </recommendedName>
</protein>
<dbReference type="SUPFAM" id="SSF55120">
    <property type="entry name" value="Pseudouridine synthase"/>
    <property type="match status" value="1"/>
</dbReference>
<keyword evidence="8" id="KW-1185">Reference proteome</keyword>
<dbReference type="PANTHER" id="PTHR21600">
    <property type="entry name" value="MITOCHONDRIAL RNA PSEUDOURIDINE SYNTHASE"/>
    <property type="match status" value="1"/>
</dbReference>
<dbReference type="EMBL" id="JALBUF010000011">
    <property type="protein sequence ID" value="MCI0184302.1"/>
    <property type="molecule type" value="Genomic_DNA"/>
</dbReference>
<feature type="active site" evidence="3">
    <location>
        <position position="133"/>
    </location>
</feature>
<dbReference type="GO" id="GO:0140098">
    <property type="term" value="F:catalytic activity, acting on RNA"/>
    <property type="evidence" value="ECO:0007669"/>
    <property type="project" value="UniProtKB-ARBA"/>
</dbReference>
<comment type="function">
    <text evidence="5">Responsible for synthesis of pseudouridine from uracil.</text>
</comment>
<dbReference type="InterPro" id="IPR050188">
    <property type="entry name" value="RluA_PseudoU_synthase"/>
</dbReference>
<evidence type="ECO:0000256" key="3">
    <source>
        <dbReference type="PIRSR" id="PIRSR606225-1"/>
    </source>
</evidence>
<comment type="caution">
    <text evidence="7">The sequence shown here is derived from an EMBL/GenBank/DDBJ whole genome shotgun (WGS) entry which is preliminary data.</text>
</comment>
<proteinExistence type="inferred from homology"/>
<evidence type="ECO:0000259" key="6">
    <source>
        <dbReference type="Pfam" id="PF00849"/>
    </source>
</evidence>
<sequence>MLYFEKIVTADEDGLMVKNVLSHLALSKRLRRDLLNAGHIQLNGKPIFLTSRIHTHDKITVLQVDEIEVHFPPEPIALDIAYEDEHLLVVNKQAGLLVHPTSRERTGTLASAVAFHMCSRGESYRFRPVHRLDRNTSGLLMIAKHKLAHERLSRALRKRDIHREYLSFVYGLMENDDLTIDTPIGIAQDQTVKRIVDVTGDLPSAKPAVTHVKVLCRYEQGYATKVRVILETGRTHQIRVHLSSVGHSVLGDTLYGEEISSIPFISRQALHAYQLTFVHPVTKEYIVCVSELPDDLQQLEKKLAHQVHES</sequence>
<dbReference type="PROSITE" id="PS01129">
    <property type="entry name" value="PSI_RLU"/>
    <property type="match status" value="1"/>
</dbReference>
<dbReference type="CDD" id="cd00165">
    <property type="entry name" value="S4"/>
    <property type="match status" value="1"/>
</dbReference>
<feature type="domain" description="Pseudouridine synthase RsuA/RluA-like" evidence="6">
    <location>
        <begin position="86"/>
        <end position="244"/>
    </location>
</feature>
<dbReference type="Gene3D" id="3.30.2350.10">
    <property type="entry name" value="Pseudouridine synthase"/>
    <property type="match status" value="1"/>
</dbReference>